<dbReference type="Proteomes" id="UP000095286">
    <property type="component" value="Unplaced"/>
</dbReference>
<evidence type="ECO:0000313" key="1">
    <source>
        <dbReference type="Proteomes" id="UP000095286"/>
    </source>
</evidence>
<accession>A0AC35TH77</accession>
<reference evidence="2" key="1">
    <citation type="submission" date="2016-11" db="UniProtKB">
        <authorList>
            <consortium name="WormBaseParasite"/>
        </authorList>
    </citation>
    <scope>IDENTIFICATION</scope>
    <source>
        <strain evidence="2">KR3021</strain>
    </source>
</reference>
<dbReference type="WBParaSite" id="RSKR_0000057800.1">
    <property type="protein sequence ID" value="RSKR_0000057800.1"/>
    <property type="gene ID" value="RSKR_0000057800"/>
</dbReference>
<proteinExistence type="predicted"/>
<organism evidence="1 2">
    <name type="scientific">Rhabditophanes sp. KR3021</name>
    <dbReference type="NCBI Taxonomy" id="114890"/>
    <lineage>
        <taxon>Eukaryota</taxon>
        <taxon>Metazoa</taxon>
        <taxon>Ecdysozoa</taxon>
        <taxon>Nematoda</taxon>
        <taxon>Chromadorea</taxon>
        <taxon>Rhabditida</taxon>
        <taxon>Tylenchina</taxon>
        <taxon>Panagrolaimomorpha</taxon>
        <taxon>Strongyloidoidea</taxon>
        <taxon>Alloionematidae</taxon>
        <taxon>Rhabditophanes</taxon>
    </lineage>
</organism>
<sequence>MSERKESSQNTRSSRIKKPRIGVIVISDDESKKVLSLLENVREKVSSGQYTMLIRMKMRLKSYTTAWKITWNPMKIVLPNVNDQLDLKQLSKKRYRLGVIFML</sequence>
<protein>
    <submittedName>
        <fullName evidence="2">Uncharacterized protein</fullName>
    </submittedName>
</protein>
<name>A0AC35TH77_9BILA</name>
<evidence type="ECO:0000313" key="2">
    <source>
        <dbReference type="WBParaSite" id="RSKR_0000057800.1"/>
    </source>
</evidence>